<reference evidence="1" key="2">
    <citation type="journal article" date="2015" name="Fish Shellfish Immunol.">
        <title>Early steps in the European eel (Anguilla anguilla)-Vibrio vulnificus interaction in the gills: Role of the RtxA13 toxin.</title>
        <authorList>
            <person name="Callol A."/>
            <person name="Pajuelo D."/>
            <person name="Ebbesson L."/>
            <person name="Teles M."/>
            <person name="MacKenzie S."/>
            <person name="Amaro C."/>
        </authorList>
    </citation>
    <scope>NUCLEOTIDE SEQUENCE</scope>
</reference>
<organism evidence="1">
    <name type="scientific">Anguilla anguilla</name>
    <name type="common">European freshwater eel</name>
    <name type="synonym">Muraena anguilla</name>
    <dbReference type="NCBI Taxonomy" id="7936"/>
    <lineage>
        <taxon>Eukaryota</taxon>
        <taxon>Metazoa</taxon>
        <taxon>Chordata</taxon>
        <taxon>Craniata</taxon>
        <taxon>Vertebrata</taxon>
        <taxon>Euteleostomi</taxon>
        <taxon>Actinopterygii</taxon>
        <taxon>Neopterygii</taxon>
        <taxon>Teleostei</taxon>
        <taxon>Anguilliformes</taxon>
        <taxon>Anguillidae</taxon>
        <taxon>Anguilla</taxon>
    </lineage>
</organism>
<evidence type="ECO:0000313" key="1">
    <source>
        <dbReference type="EMBL" id="JAH55497.1"/>
    </source>
</evidence>
<proteinExistence type="predicted"/>
<dbReference type="EMBL" id="GBXM01053080">
    <property type="protein sequence ID" value="JAH55497.1"/>
    <property type="molecule type" value="Transcribed_RNA"/>
</dbReference>
<sequence length="43" mass="4686">MTGFRGGIWALRDGTVACFKPVSAMLERGSRSNVAHWLHLAVS</sequence>
<name>A0A0E9TPV4_ANGAN</name>
<dbReference type="EMBL" id="GBXM01055971">
    <property type="protein sequence ID" value="JAH52606.1"/>
    <property type="molecule type" value="Transcribed_RNA"/>
</dbReference>
<accession>A0A0E9TPV4</accession>
<dbReference type="AlphaFoldDB" id="A0A0E9TPV4"/>
<reference evidence="1" key="1">
    <citation type="submission" date="2014-11" db="EMBL/GenBank/DDBJ databases">
        <authorList>
            <person name="Amaro Gonzalez C."/>
        </authorList>
    </citation>
    <scope>NUCLEOTIDE SEQUENCE</scope>
</reference>
<protein>
    <submittedName>
        <fullName evidence="1">Uncharacterized protein</fullName>
    </submittedName>
</protein>